<evidence type="ECO:0000256" key="1">
    <source>
        <dbReference type="SAM" id="MobiDB-lite"/>
    </source>
</evidence>
<evidence type="ECO:0000313" key="3">
    <source>
        <dbReference type="Proteomes" id="UP001168877"/>
    </source>
</evidence>
<evidence type="ECO:0000313" key="2">
    <source>
        <dbReference type="EMBL" id="KAK0592062.1"/>
    </source>
</evidence>
<dbReference type="PANTHER" id="PTHR48449:SF1">
    <property type="entry name" value="DUF1985 DOMAIN-CONTAINING PROTEIN"/>
    <property type="match status" value="1"/>
</dbReference>
<name>A0AA39VTD4_ACESA</name>
<feature type="compositionally biased region" description="Acidic residues" evidence="1">
    <location>
        <begin position="139"/>
        <end position="155"/>
    </location>
</feature>
<dbReference type="EMBL" id="JAUESC010000380">
    <property type="protein sequence ID" value="KAK0592062.1"/>
    <property type="molecule type" value="Genomic_DNA"/>
</dbReference>
<dbReference type="Proteomes" id="UP001168877">
    <property type="component" value="Unassembled WGS sequence"/>
</dbReference>
<reference evidence="2" key="1">
    <citation type="journal article" date="2022" name="Plant J.">
        <title>Strategies of tolerance reflected in two North American maple genomes.</title>
        <authorList>
            <person name="McEvoy S.L."/>
            <person name="Sezen U.U."/>
            <person name="Trouern-Trend A."/>
            <person name="McMahon S.M."/>
            <person name="Schaberg P.G."/>
            <person name="Yang J."/>
            <person name="Wegrzyn J.L."/>
            <person name="Swenson N.G."/>
        </authorList>
    </citation>
    <scope>NUCLEOTIDE SEQUENCE</scope>
    <source>
        <strain evidence="2">NS2018</strain>
    </source>
</reference>
<organism evidence="2 3">
    <name type="scientific">Acer saccharum</name>
    <name type="common">Sugar maple</name>
    <dbReference type="NCBI Taxonomy" id="4024"/>
    <lineage>
        <taxon>Eukaryota</taxon>
        <taxon>Viridiplantae</taxon>
        <taxon>Streptophyta</taxon>
        <taxon>Embryophyta</taxon>
        <taxon>Tracheophyta</taxon>
        <taxon>Spermatophyta</taxon>
        <taxon>Magnoliopsida</taxon>
        <taxon>eudicotyledons</taxon>
        <taxon>Gunneridae</taxon>
        <taxon>Pentapetalae</taxon>
        <taxon>rosids</taxon>
        <taxon>malvids</taxon>
        <taxon>Sapindales</taxon>
        <taxon>Sapindaceae</taxon>
        <taxon>Hippocastanoideae</taxon>
        <taxon>Acereae</taxon>
        <taxon>Acer</taxon>
    </lineage>
</organism>
<protein>
    <recommendedName>
        <fullName evidence="4">DUF1985 domain-containing protein</fullName>
    </recommendedName>
</protein>
<dbReference type="PANTHER" id="PTHR48449">
    <property type="entry name" value="DUF1985 DOMAIN-CONTAINING PROTEIN"/>
    <property type="match status" value="1"/>
</dbReference>
<sequence>MGPLPQGFNKKKVPEEGSLLNRHFKDKRPTADLLYATIKRLTSDEGEDVLKMASIFMISQFFGTDDGRKAIPRWMFALVDDEEAFKKFPWGSYIYSITLFWLKRFTQKHVHTLRGTTKEEEKKKEVVERGGGREIKGEDGEEEDGEEENEEDEHEDENKETEI</sequence>
<evidence type="ECO:0008006" key="4">
    <source>
        <dbReference type="Google" id="ProtNLM"/>
    </source>
</evidence>
<proteinExistence type="predicted"/>
<dbReference type="AlphaFoldDB" id="A0AA39VTD4"/>
<feature type="compositionally biased region" description="Basic and acidic residues" evidence="1">
    <location>
        <begin position="116"/>
        <end position="138"/>
    </location>
</feature>
<reference evidence="2" key="2">
    <citation type="submission" date="2023-06" db="EMBL/GenBank/DDBJ databases">
        <authorList>
            <person name="Swenson N.G."/>
            <person name="Wegrzyn J.L."/>
            <person name="Mcevoy S.L."/>
        </authorList>
    </citation>
    <scope>NUCLEOTIDE SEQUENCE</scope>
    <source>
        <strain evidence="2">NS2018</strain>
        <tissue evidence="2">Leaf</tissue>
    </source>
</reference>
<gene>
    <name evidence="2" type="ORF">LWI29_012660</name>
</gene>
<comment type="caution">
    <text evidence="2">The sequence shown here is derived from an EMBL/GenBank/DDBJ whole genome shotgun (WGS) entry which is preliminary data.</text>
</comment>
<keyword evidence="3" id="KW-1185">Reference proteome</keyword>
<accession>A0AA39VTD4</accession>
<feature type="region of interest" description="Disordered" evidence="1">
    <location>
        <begin position="113"/>
        <end position="163"/>
    </location>
</feature>